<organism evidence="14">
    <name type="scientific">uncultured marine thaumarchaeote KM3_53_E01</name>
    <dbReference type="NCBI Taxonomy" id="1456183"/>
    <lineage>
        <taxon>Archaea</taxon>
        <taxon>Nitrososphaerota</taxon>
        <taxon>environmental samples</taxon>
    </lineage>
</organism>
<dbReference type="SUPFAM" id="SSF51366">
    <property type="entry name" value="Ribulose-phoshate binding barrel"/>
    <property type="match status" value="1"/>
</dbReference>
<dbReference type="NCBIfam" id="TIGR00007">
    <property type="entry name" value="1-(5-phosphoribosyl)-5-[(5-phosphoribosylamino)methylideneamino]imidazole-4-carboxamide isomerase"/>
    <property type="match status" value="1"/>
</dbReference>
<evidence type="ECO:0000256" key="12">
    <source>
        <dbReference type="RuleBase" id="RU003657"/>
    </source>
</evidence>
<keyword evidence="10 11" id="KW-0413">Isomerase</keyword>
<evidence type="ECO:0000256" key="13">
    <source>
        <dbReference type="RuleBase" id="RU003658"/>
    </source>
</evidence>
<evidence type="ECO:0000256" key="9">
    <source>
        <dbReference type="ARBA" id="ARBA00023102"/>
    </source>
</evidence>
<comment type="catalytic activity">
    <reaction evidence="1 11 13">
        <text>1-(5-phospho-beta-D-ribosyl)-5-[(5-phospho-beta-D-ribosylamino)methylideneamino]imidazole-4-carboxamide = 5-[(5-phospho-1-deoxy-D-ribulos-1-ylimino)methylamino]-1-(5-phospho-beta-D-ribosyl)imidazole-4-carboxamide</text>
        <dbReference type="Rhea" id="RHEA:15469"/>
        <dbReference type="ChEBI" id="CHEBI:58435"/>
        <dbReference type="ChEBI" id="CHEBI:58525"/>
        <dbReference type="EC" id="5.3.1.16"/>
    </reaction>
</comment>
<dbReference type="HAMAP" id="MF_01014">
    <property type="entry name" value="HisA"/>
    <property type="match status" value="1"/>
</dbReference>
<evidence type="ECO:0000256" key="4">
    <source>
        <dbReference type="ARBA" id="ARBA00009667"/>
    </source>
</evidence>
<accession>A0A075HCY4</accession>
<evidence type="ECO:0000256" key="7">
    <source>
        <dbReference type="ARBA" id="ARBA00022490"/>
    </source>
</evidence>
<feature type="active site" description="Proton acceptor" evidence="11">
    <location>
        <position position="8"/>
    </location>
</feature>
<dbReference type="FunFam" id="3.20.20.70:FF:000009">
    <property type="entry name" value="1-(5-phosphoribosyl)-5-[(5-phosphoribosylamino)methylideneamino] imidazole-4-carboxamide isomerase"/>
    <property type="match status" value="1"/>
</dbReference>
<dbReference type="GO" id="GO:0005737">
    <property type="term" value="C:cytoplasm"/>
    <property type="evidence" value="ECO:0007669"/>
    <property type="project" value="UniProtKB-SubCell"/>
</dbReference>
<dbReference type="EC" id="5.3.1.16" evidence="5 11"/>
<comment type="subcellular location">
    <subcellularLocation>
        <location evidence="2 11 13">Cytoplasm</location>
    </subcellularLocation>
</comment>
<evidence type="ECO:0000256" key="1">
    <source>
        <dbReference type="ARBA" id="ARBA00000901"/>
    </source>
</evidence>
<reference evidence="14" key="1">
    <citation type="journal article" date="2014" name="Genome Biol. Evol.">
        <title>Pangenome evidence for extensive interdomain horizontal transfer affecting lineage core and shell genes in uncultured planktonic thaumarchaeota and euryarchaeota.</title>
        <authorList>
            <person name="Deschamps P."/>
            <person name="Zivanovic Y."/>
            <person name="Moreira D."/>
            <person name="Rodriguez-Valera F."/>
            <person name="Lopez-Garcia P."/>
        </authorList>
    </citation>
    <scope>NUCLEOTIDE SEQUENCE</scope>
</reference>
<proteinExistence type="inferred from homology"/>
<evidence type="ECO:0000256" key="10">
    <source>
        <dbReference type="ARBA" id="ARBA00023235"/>
    </source>
</evidence>
<feature type="active site" description="Proton donor" evidence="11">
    <location>
        <position position="128"/>
    </location>
</feature>
<dbReference type="PANTHER" id="PTHR43090:SF2">
    <property type="entry name" value="1-(5-PHOSPHORIBOSYL)-5-[(5-PHOSPHORIBOSYLAMINO)METHYLIDENEAMINO] IMIDAZOLE-4-CARBOXAMIDE ISOMERASE"/>
    <property type="match status" value="1"/>
</dbReference>
<evidence type="ECO:0000313" key="14">
    <source>
        <dbReference type="EMBL" id="AIF11728.1"/>
    </source>
</evidence>
<comment type="pathway">
    <text evidence="3 11 13">Amino-acid biosynthesis; L-histidine biosynthesis; L-histidine from 5-phospho-alpha-D-ribose 1-diphosphate: step 4/9.</text>
</comment>
<sequence length="236" mass="26312">MKIVPSIDLLDGKVVRLKQGNPDLATFYDYSPVQLVKKWQEIGISRMHIVDLDATLERGNNYELIKRISESTEMQIQIGGGIRNVDYAKKISENVNKVVIGTVAINNRKLFEEICKEVGVSKIIISLDYVGNQIMINGWRDSSGIELDKAVSDFADYGIETILLTAIKKDGMLEGPDMETLTKIRNNTDIQIQASGGISSMDDINKVKEIGVEYVILGRALHSRIITIEQAITLED</sequence>
<evidence type="ECO:0000256" key="3">
    <source>
        <dbReference type="ARBA" id="ARBA00005133"/>
    </source>
</evidence>
<dbReference type="CDD" id="cd04732">
    <property type="entry name" value="HisA"/>
    <property type="match status" value="1"/>
</dbReference>
<dbReference type="InterPro" id="IPR006063">
    <property type="entry name" value="HisA_bact_arch"/>
</dbReference>
<evidence type="ECO:0000256" key="2">
    <source>
        <dbReference type="ARBA" id="ARBA00004496"/>
    </source>
</evidence>
<dbReference type="GO" id="GO:0003949">
    <property type="term" value="F:1-(5-phosphoribosyl)-5-[(5-phosphoribosylamino)methylideneamino]imidazole-4-carboxamide isomerase activity"/>
    <property type="evidence" value="ECO:0007669"/>
    <property type="project" value="UniProtKB-UniRule"/>
</dbReference>
<name>A0A075HCY4_9ARCH</name>
<dbReference type="GO" id="GO:0000105">
    <property type="term" value="P:L-histidine biosynthetic process"/>
    <property type="evidence" value="ECO:0007669"/>
    <property type="project" value="UniProtKB-UniRule"/>
</dbReference>
<dbReference type="InterPro" id="IPR044524">
    <property type="entry name" value="Isoase_HisA-like"/>
</dbReference>
<dbReference type="InterPro" id="IPR023016">
    <property type="entry name" value="HisA/PriA"/>
</dbReference>
<evidence type="ECO:0000256" key="11">
    <source>
        <dbReference type="HAMAP-Rule" id="MF_01014"/>
    </source>
</evidence>
<dbReference type="PANTHER" id="PTHR43090">
    <property type="entry name" value="1-(5-PHOSPHORIBOSYL)-5-[(5-PHOSPHORIBOSYLAMINO)METHYLIDENEAMINO] IMIDAZOLE-4-CARBOXAMIDE ISOMERASE"/>
    <property type="match status" value="1"/>
</dbReference>
<dbReference type="AlphaFoldDB" id="A0A075HCY4"/>
<dbReference type="InterPro" id="IPR006062">
    <property type="entry name" value="His_biosynth"/>
</dbReference>
<keyword evidence="9 11" id="KW-0368">Histidine biosynthesis</keyword>
<dbReference type="InterPro" id="IPR011060">
    <property type="entry name" value="RibuloseP-bd_barrel"/>
</dbReference>
<dbReference type="UniPathway" id="UPA00031">
    <property type="reaction ID" value="UER00009"/>
</dbReference>
<keyword evidence="7 11" id="KW-0963">Cytoplasm</keyword>
<dbReference type="Gene3D" id="3.20.20.70">
    <property type="entry name" value="Aldolase class I"/>
    <property type="match status" value="1"/>
</dbReference>
<dbReference type="Pfam" id="PF00977">
    <property type="entry name" value="His_biosynth"/>
    <property type="match status" value="1"/>
</dbReference>
<evidence type="ECO:0000256" key="5">
    <source>
        <dbReference type="ARBA" id="ARBA00012550"/>
    </source>
</evidence>
<dbReference type="InterPro" id="IPR013785">
    <property type="entry name" value="Aldolase_TIM"/>
</dbReference>
<keyword evidence="8 11" id="KW-0028">Amino-acid biosynthesis</keyword>
<evidence type="ECO:0000256" key="8">
    <source>
        <dbReference type="ARBA" id="ARBA00022605"/>
    </source>
</evidence>
<gene>
    <name evidence="11 14" type="primary">hisA</name>
</gene>
<comment type="similarity">
    <text evidence="4 11 12">Belongs to the HisA/HisF family.</text>
</comment>
<dbReference type="EMBL" id="KF900925">
    <property type="protein sequence ID" value="AIF11728.1"/>
    <property type="molecule type" value="Genomic_DNA"/>
</dbReference>
<protein>
    <recommendedName>
        <fullName evidence="6 11">1-(5-phosphoribosyl)-5-[(5-phosphoribosylamino)methylideneamino] imidazole-4-carboxamide isomerase</fullName>
        <ecNumber evidence="5 11">5.3.1.16</ecNumber>
    </recommendedName>
    <alternativeName>
        <fullName evidence="11">Phosphoribosylformimino-5-aminoimidazole carboxamide ribotide isomerase</fullName>
    </alternativeName>
</protein>
<evidence type="ECO:0000256" key="6">
    <source>
        <dbReference type="ARBA" id="ARBA00018464"/>
    </source>
</evidence>
<dbReference type="GO" id="GO:0000162">
    <property type="term" value="P:L-tryptophan biosynthetic process"/>
    <property type="evidence" value="ECO:0007669"/>
    <property type="project" value="TreeGrafter"/>
</dbReference>